<dbReference type="AlphaFoldDB" id="A0A9Q0XWX2"/>
<name>A0A9Q0XWX2_9SAUR</name>
<feature type="region of interest" description="Disordered" evidence="1">
    <location>
        <begin position="1"/>
        <end position="34"/>
    </location>
</feature>
<dbReference type="EMBL" id="JAPFRF010000005">
    <property type="protein sequence ID" value="KAJ7332359.1"/>
    <property type="molecule type" value="Genomic_DNA"/>
</dbReference>
<organism evidence="2 3">
    <name type="scientific">Phrynocephalus forsythii</name>
    <dbReference type="NCBI Taxonomy" id="171643"/>
    <lineage>
        <taxon>Eukaryota</taxon>
        <taxon>Metazoa</taxon>
        <taxon>Chordata</taxon>
        <taxon>Craniata</taxon>
        <taxon>Vertebrata</taxon>
        <taxon>Euteleostomi</taxon>
        <taxon>Lepidosauria</taxon>
        <taxon>Squamata</taxon>
        <taxon>Bifurcata</taxon>
        <taxon>Unidentata</taxon>
        <taxon>Episquamata</taxon>
        <taxon>Toxicofera</taxon>
        <taxon>Iguania</taxon>
        <taxon>Acrodonta</taxon>
        <taxon>Agamidae</taxon>
        <taxon>Agaminae</taxon>
        <taxon>Phrynocephalus</taxon>
    </lineage>
</organism>
<feature type="non-terminal residue" evidence="2">
    <location>
        <position position="1"/>
    </location>
</feature>
<feature type="non-terminal residue" evidence="2">
    <location>
        <position position="85"/>
    </location>
</feature>
<gene>
    <name evidence="2" type="ORF">JRQ81_014539</name>
</gene>
<sequence length="85" mass="9129">GQRTRGIDKPGSHPLLFTEGRCDHGGGSGGDQDAKVHQWAQGTQVILGHCIQQEICLVESIQAYMATRGSTDGALFQHNNVMPLT</sequence>
<evidence type="ECO:0000256" key="1">
    <source>
        <dbReference type="SAM" id="MobiDB-lite"/>
    </source>
</evidence>
<dbReference type="Proteomes" id="UP001142489">
    <property type="component" value="Unassembled WGS sequence"/>
</dbReference>
<evidence type="ECO:0000313" key="2">
    <source>
        <dbReference type="EMBL" id="KAJ7332359.1"/>
    </source>
</evidence>
<comment type="caution">
    <text evidence="2">The sequence shown here is derived from an EMBL/GenBank/DDBJ whole genome shotgun (WGS) entry which is preliminary data.</text>
</comment>
<keyword evidence="3" id="KW-1185">Reference proteome</keyword>
<feature type="compositionally biased region" description="Basic and acidic residues" evidence="1">
    <location>
        <begin position="1"/>
        <end position="11"/>
    </location>
</feature>
<proteinExistence type="predicted"/>
<protein>
    <submittedName>
        <fullName evidence="2">Uncharacterized protein</fullName>
    </submittedName>
</protein>
<accession>A0A9Q0XWX2</accession>
<evidence type="ECO:0000313" key="3">
    <source>
        <dbReference type="Proteomes" id="UP001142489"/>
    </source>
</evidence>
<reference evidence="2" key="1">
    <citation type="journal article" date="2023" name="DNA Res.">
        <title>Chromosome-level genome assembly of Phrynocephalus forsythii using third-generation DNA sequencing and Hi-C analysis.</title>
        <authorList>
            <person name="Qi Y."/>
            <person name="Zhao W."/>
            <person name="Zhao Y."/>
            <person name="Niu C."/>
            <person name="Cao S."/>
            <person name="Zhang Y."/>
        </authorList>
    </citation>
    <scope>NUCLEOTIDE SEQUENCE</scope>
    <source>
        <tissue evidence="2">Muscle</tissue>
    </source>
</reference>